<keyword evidence="1" id="KW-0472">Membrane</keyword>
<feature type="chain" id="PRO_5018310848" evidence="2">
    <location>
        <begin position="17"/>
        <end position="157"/>
    </location>
</feature>
<feature type="transmembrane region" description="Helical" evidence="1">
    <location>
        <begin position="122"/>
        <end position="140"/>
    </location>
</feature>
<name>A0A3N4LTP8_9PEZI</name>
<dbReference type="InParanoid" id="A0A3N4LTP8"/>
<keyword evidence="4" id="KW-1185">Reference proteome</keyword>
<accession>A0A3N4LTP8</accession>
<evidence type="ECO:0000313" key="3">
    <source>
        <dbReference type="EMBL" id="RPB24929.1"/>
    </source>
</evidence>
<proteinExistence type="predicted"/>
<reference evidence="3 4" key="1">
    <citation type="journal article" date="2018" name="Nat. Ecol. Evol.">
        <title>Pezizomycetes genomes reveal the molecular basis of ectomycorrhizal truffle lifestyle.</title>
        <authorList>
            <person name="Murat C."/>
            <person name="Payen T."/>
            <person name="Noel B."/>
            <person name="Kuo A."/>
            <person name="Morin E."/>
            <person name="Chen J."/>
            <person name="Kohler A."/>
            <person name="Krizsan K."/>
            <person name="Balestrini R."/>
            <person name="Da Silva C."/>
            <person name="Montanini B."/>
            <person name="Hainaut M."/>
            <person name="Levati E."/>
            <person name="Barry K.W."/>
            <person name="Belfiori B."/>
            <person name="Cichocki N."/>
            <person name="Clum A."/>
            <person name="Dockter R.B."/>
            <person name="Fauchery L."/>
            <person name="Guy J."/>
            <person name="Iotti M."/>
            <person name="Le Tacon F."/>
            <person name="Lindquist E.A."/>
            <person name="Lipzen A."/>
            <person name="Malagnac F."/>
            <person name="Mello A."/>
            <person name="Molinier V."/>
            <person name="Miyauchi S."/>
            <person name="Poulain J."/>
            <person name="Riccioni C."/>
            <person name="Rubini A."/>
            <person name="Sitrit Y."/>
            <person name="Splivallo R."/>
            <person name="Traeger S."/>
            <person name="Wang M."/>
            <person name="Zifcakova L."/>
            <person name="Wipf D."/>
            <person name="Zambonelli A."/>
            <person name="Paolocci F."/>
            <person name="Nowrousian M."/>
            <person name="Ottonello S."/>
            <person name="Baldrian P."/>
            <person name="Spatafora J.W."/>
            <person name="Henrissat B."/>
            <person name="Nagy L.G."/>
            <person name="Aury J.M."/>
            <person name="Wincker P."/>
            <person name="Grigoriev I.V."/>
            <person name="Bonfante P."/>
            <person name="Martin F.M."/>
        </authorList>
    </citation>
    <scope>NUCLEOTIDE SEQUENCE [LARGE SCALE GENOMIC DNA]</scope>
    <source>
        <strain evidence="3 4">ATCC MYA-4762</strain>
    </source>
</reference>
<keyword evidence="2" id="KW-0732">Signal</keyword>
<keyword evidence="1" id="KW-0812">Transmembrane</keyword>
<dbReference type="Proteomes" id="UP000267821">
    <property type="component" value="Unassembled WGS sequence"/>
</dbReference>
<protein>
    <submittedName>
        <fullName evidence="3">Uncharacterized protein</fullName>
    </submittedName>
</protein>
<organism evidence="3 4">
    <name type="scientific">Terfezia boudieri ATCC MYA-4762</name>
    <dbReference type="NCBI Taxonomy" id="1051890"/>
    <lineage>
        <taxon>Eukaryota</taxon>
        <taxon>Fungi</taxon>
        <taxon>Dikarya</taxon>
        <taxon>Ascomycota</taxon>
        <taxon>Pezizomycotina</taxon>
        <taxon>Pezizomycetes</taxon>
        <taxon>Pezizales</taxon>
        <taxon>Pezizaceae</taxon>
        <taxon>Terfezia</taxon>
    </lineage>
</organism>
<dbReference type="EMBL" id="ML121539">
    <property type="protein sequence ID" value="RPB24929.1"/>
    <property type="molecule type" value="Genomic_DNA"/>
</dbReference>
<evidence type="ECO:0000313" key="4">
    <source>
        <dbReference type="Proteomes" id="UP000267821"/>
    </source>
</evidence>
<dbReference type="AlphaFoldDB" id="A0A3N4LTP8"/>
<sequence length="157" mass="17854">MVVIIVLMGTISECGAMHGSTGTGGGWGCRRDSRGARGYSMEFFPQRARMWTFLPSPAFKEAAVTYNLYCTCATTAICPPRCETEPRREARIHVFLLQGVPVLVVYYENSKQMFSSAEMYCTYMYMYVCIIVLYAMYYGMRLRRDLARAGNVCMYVP</sequence>
<evidence type="ECO:0000256" key="2">
    <source>
        <dbReference type="SAM" id="SignalP"/>
    </source>
</evidence>
<keyword evidence="1" id="KW-1133">Transmembrane helix</keyword>
<gene>
    <name evidence="3" type="ORF">L211DRAFT_130065</name>
</gene>
<evidence type="ECO:0000256" key="1">
    <source>
        <dbReference type="SAM" id="Phobius"/>
    </source>
</evidence>
<feature type="signal peptide" evidence="2">
    <location>
        <begin position="1"/>
        <end position="16"/>
    </location>
</feature>